<keyword evidence="2" id="KW-1133">Transmembrane helix</keyword>
<dbReference type="InterPro" id="IPR000045">
    <property type="entry name" value="Prepilin_IV_endopep_pep"/>
</dbReference>
<accession>A0A850HHT0</accession>
<sequence>MLWNMIFLFGLFLAAVSDWNRKRIPDQMILLIVVAGIGRLITGTGRVTESILGAILGGGILALILLARPGTFGGGDVKLLMAGGFFLGWRSVLVAFCLGVLLAGGECVIRILKRGKKALSEKLAFGPWLCLGLGMVFFCGDWIWQWFWKR</sequence>
<dbReference type="GO" id="GO:0005886">
    <property type="term" value="C:plasma membrane"/>
    <property type="evidence" value="ECO:0007669"/>
    <property type="project" value="TreeGrafter"/>
</dbReference>
<gene>
    <name evidence="5" type="ORF">G5A66_05060</name>
    <name evidence="4" type="ORF">G5A75_03140</name>
</gene>
<dbReference type="Proteomes" id="UP000528555">
    <property type="component" value="Unassembled WGS sequence"/>
</dbReference>
<dbReference type="Pfam" id="PF01478">
    <property type="entry name" value="Peptidase_A24"/>
    <property type="match status" value="1"/>
</dbReference>
<dbReference type="PANTHER" id="PTHR30487">
    <property type="entry name" value="TYPE 4 PREPILIN-LIKE PROTEINS LEADER PEPTIDE-PROCESSING ENZYME"/>
    <property type="match status" value="1"/>
</dbReference>
<dbReference type="Gene3D" id="1.20.120.1220">
    <property type="match status" value="1"/>
</dbReference>
<dbReference type="Proteomes" id="UP000701680">
    <property type="component" value="Unassembled WGS sequence"/>
</dbReference>
<keyword evidence="2" id="KW-0812">Transmembrane</keyword>
<proteinExistence type="inferred from homology"/>
<dbReference type="InterPro" id="IPR050882">
    <property type="entry name" value="Prepilin_peptidase/N-MTase"/>
</dbReference>
<dbReference type="EMBL" id="JAAITX010000002">
    <property type="protein sequence ID" value="NVH58030.1"/>
    <property type="molecule type" value="Genomic_DNA"/>
</dbReference>
<dbReference type="GO" id="GO:0006465">
    <property type="term" value="P:signal peptide processing"/>
    <property type="evidence" value="ECO:0007669"/>
    <property type="project" value="TreeGrafter"/>
</dbReference>
<evidence type="ECO:0000259" key="3">
    <source>
        <dbReference type="Pfam" id="PF01478"/>
    </source>
</evidence>
<comment type="caution">
    <text evidence="5">The sequence shown here is derived from an EMBL/GenBank/DDBJ whole genome shotgun (WGS) entry which is preliminary data.</text>
</comment>
<feature type="transmembrane region" description="Helical" evidence="2">
    <location>
        <begin position="27"/>
        <end position="44"/>
    </location>
</feature>
<evidence type="ECO:0000313" key="7">
    <source>
        <dbReference type="Proteomes" id="UP000701680"/>
    </source>
</evidence>
<organism evidence="5 6">
    <name type="scientific">Dorea phocaeensis</name>
    <dbReference type="NCBI Taxonomy" id="2040291"/>
    <lineage>
        <taxon>Bacteria</taxon>
        <taxon>Bacillati</taxon>
        <taxon>Bacillota</taxon>
        <taxon>Clostridia</taxon>
        <taxon>Lachnospirales</taxon>
        <taxon>Lachnospiraceae</taxon>
        <taxon>Dorea</taxon>
    </lineage>
</organism>
<dbReference type="GO" id="GO:0004190">
    <property type="term" value="F:aspartic-type endopeptidase activity"/>
    <property type="evidence" value="ECO:0007669"/>
    <property type="project" value="InterPro"/>
</dbReference>
<feature type="transmembrane region" description="Helical" evidence="2">
    <location>
        <begin position="51"/>
        <end position="67"/>
    </location>
</feature>
<keyword evidence="2" id="KW-0472">Membrane</keyword>
<dbReference type="AlphaFoldDB" id="A0A850HHT0"/>
<dbReference type="EMBL" id="JAAIUO010000002">
    <property type="protein sequence ID" value="NSK13883.1"/>
    <property type="molecule type" value="Genomic_DNA"/>
</dbReference>
<reference evidence="6 7" key="1">
    <citation type="journal article" date="2020" name="Cell Host Microbe">
        <title>Functional and Genomic Variation between Human-Derived Isolates of Lachnospiraceae Reveals Inter- and Intra-Species Diversity.</title>
        <authorList>
            <person name="Sorbara M.T."/>
            <person name="Littmann E.R."/>
            <person name="Fontana E."/>
            <person name="Moody T.U."/>
            <person name="Kohout C.E."/>
            <person name="Gjonbalaj M."/>
            <person name="Eaton V."/>
            <person name="Seok R."/>
            <person name="Leiner I.M."/>
            <person name="Pamer E.G."/>
        </authorList>
    </citation>
    <scope>NUCLEOTIDE SEQUENCE [LARGE SCALE GENOMIC DNA]</scope>
    <source>
        <strain evidence="5 6">MSK.17.11</strain>
        <strain evidence="4 7">MSK.17.38</strain>
    </source>
</reference>
<evidence type="ECO:0000313" key="5">
    <source>
        <dbReference type="EMBL" id="NVH58030.1"/>
    </source>
</evidence>
<name>A0A850HHT0_9FIRM</name>
<dbReference type="PANTHER" id="PTHR30487:SF0">
    <property type="entry name" value="PREPILIN LEADER PEPTIDASE_N-METHYLTRANSFERASE-RELATED"/>
    <property type="match status" value="1"/>
</dbReference>
<feature type="transmembrane region" description="Helical" evidence="2">
    <location>
        <begin position="124"/>
        <end position="144"/>
    </location>
</feature>
<evidence type="ECO:0000256" key="1">
    <source>
        <dbReference type="ARBA" id="ARBA00005801"/>
    </source>
</evidence>
<feature type="transmembrane region" description="Helical" evidence="2">
    <location>
        <begin position="87"/>
        <end position="112"/>
    </location>
</feature>
<keyword evidence="6" id="KW-1185">Reference proteome</keyword>
<reference evidence="5" key="2">
    <citation type="submission" date="2020-02" db="EMBL/GenBank/DDBJ databases">
        <authorList>
            <person name="Littmann E."/>
            <person name="Sorbara M."/>
        </authorList>
    </citation>
    <scope>NUCLEOTIDE SEQUENCE</scope>
    <source>
        <strain evidence="5">MSK.17.11</strain>
        <strain evidence="4">MSK.17.38</strain>
    </source>
</reference>
<evidence type="ECO:0000313" key="4">
    <source>
        <dbReference type="EMBL" id="NSK13883.1"/>
    </source>
</evidence>
<evidence type="ECO:0000313" key="6">
    <source>
        <dbReference type="Proteomes" id="UP000528555"/>
    </source>
</evidence>
<dbReference type="RefSeq" id="WP_173814346.1">
    <property type="nucleotide sequence ID" value="NZ_JAAITX010000002.1"/>
</dbReference>
<protein>
    <submittedName>
        <fullName evidence="5">Prepilin peptidase</fullName>
    </submittedName>
</protein>
<feature type="domain" description="Prepilin type IV endopeptidase peptidase" evidence="3">
    <location>
        <begin position="5"/>
        <end position="104"/>
    </location>
</feature>
<evidence type="ECO:0000256" key="2">
    <source>
        <dbReference type="SAM" id="Phobius"/>
    </source>
</evidence>
<comment type="similarity">
    <text evidence="1">Belongs to the peptidase A24 family.</text>
</comment>